<dbReference type="HAMAP" id="MF_00836">
    <property type="entry name" value="PhnN"/>
    <property type="match status" value="1"/>
</dbReference>
<evidence type="ECO:0000256" key="2">
    <source>
        <dbReference type="ARBA" id="ARBA00005069"/>
    </source>
</evidence>
<dbReference type="GO" id="GO:0005829">
    <property type="term" value="C:cytosol"/>
    <property type="evidence" value="ECO:0007669"/>
    <property type="project" value="TreeGrafter"/>
</dbReference>
<keyword evidence="3 6" id="KW-0808">Transferase</keyword>
<dbReference type="PANTHER" id="PTHR23117:SF8">
    <property type="entry name" value="RIBOSE 1,5-BISPHOSPHATE PHOSPHOKINASE PHNN"/>
    <property type="match status" value="1"/>
</dbReference>
<dbReference type="InterPro" id="IPR027417">
    <property type="entry name" value="P-loop_NTPase"/>
</dbReference>
<dbReference type="RefSeq" id="WP_184263306.1">
    <property type="nucleotide sequence ID" value="NZ_JACIIX010000006.1"/>
</dbReference>
<accession>A0A7X0DLX9</accession>
<evidence type="ECO:0000256" key="3">
    <source>
        <dbReference type="ARBA" id="ARBA00022679"/>
    </source>
</evidence>
<dbReference type="UniPathway" id="UPA00087">
    <property type="reaction ID" value="UER00175"/>
</dbReference>
<dbReference type="Proteomes" id="UP000544872">
    <property type="component" value="Unassembled WGS sequence"/>
</dbReference>
<evidence type="ECO:0000256" key="1">
    <source>
        <dbReference type="ARBA" id="ARBA00000373"/>
    </source>
</evidence>
<evidence type="ECO:0000256" key="5">
    <source>
        <dbReference type="ARBA" id="ARBA00022840"/>
    </source>
</evidence>
<name>A0A7X0DLX9_NOVIT</name>
<comment type="pathway">
    <text evidence="2 6">Metabolic intermediate biosynthesis; 5-phospho-alpha-D-ribose 1-diphosphate biosynthesis; 5-phospho-alpha-D-ribose 1-diphosphate from D-ribose 5-phosphate (route II): step 3/3.</text>
</comment>
<feature type="binding site" evidence="6">
    <location>
        <begin position="9"/>
        <end position="16"/>
    </location>
    <ligand>
        <name>ATP</name>
        <dbReference type="ChEBI" id="CHEBI:30616"/>
    </ligand>
</feature>
<dbReference type="InterPro" id="IPR008145">
    <property type="entry name" value="GK/Ca_channel_bsu"/>
</dbReference>
<dbReference type="SUPFAM" id="SSF52540">
    <property type="entry name" value="P-loop containing nucleoside triphosphate hydrolases"/>
    <property type="match status" value="1"/>
</dbReference>
<sequence>MPTLFYVIGPSGAGKDSLLGHCRAALPDGAPLVFAHRYITRPLEAGGENHVALTPAEFATRQAHGAFCLHWDGNGLRYGIGTEVRDWLAAGLSVVVNGSRGYLDQASARFPDLVPVLITVQPEILRGRLEGRGRETAAEIERRLTRAAAFTVTHPRLIRIDNSGPLDQGAAALLAVLQGQSG</sequence>
<dbReference type="GO" id="GO:0006015">
    <property type="term" value="P:5-phosphoribose 1-diphosphate biosynthetic process"/>
    <property type="evidence" value="ECO:0007669"/>
    <property type="project" value="UniProtKB-UniRule"/>
</dbReference>
<keyword evidence="4 6" id="KW-0547">Nucleotide-binding</keyword>
<evidence type="ECO:0000259" key="7">
    <source>
        <dbReference type="SMART" id="SM00072"/>
    </source>
</evidence>
<dbReference type="EMBL" id="JACIIX010000006">
    <property type="protein sequence ID" value="MBB6210468.1"/>
    <property type="molecule type" value="Genomic_DNA"/>
</dbReference>
<evidence type="ECO:0000313" key="9">
    <source>
        <dbReference type="Proteomes" id="UP000544872"/>
    </source>
</evidence>
<dbReference type="AlphaFoldDB" id="A0A7X0DLX9"/>
<dbReference type="GO" id="GO:0033863">
    <property type="term" value="F:ribose 1,5-bisphosphate phosphokinase activity"/>
    <property type="evidence" value="ECO:0007669"/>
    <property type="project" value="UniProtKB-UniRule"/>
</dbReference>
<dbReference type="NCBIfam" id="NF007485">
    <property type="entry name" value="PRK10078.1"/>
    <property type="match status" value="1"/>
</dbReference>
<dbReference type="GO" id="GO:0019634">
    <property type="term" value="P:organic phosphonate metabolic process"/>
    <property type="evidence" value="ECO:0007669"/>
    <property type="project" value="UniProtKB-UniRule"/>
</dbReference>
<dbReference type="NCBIfam" id="TIGR02322">
    <property type="entry name" value="phosphon_PhnN"/>
    <property type="match status" value="1"/>
</dbReference>
<reference evidence="8 9" key="1">
    <citation type="submission" date="2020-08" db="EMBL/GenBank/DDBJ databases">
        <title>Genomic Encyclopedia of Type Strains, Phase IV (KMG-IV): sequencing the most valuable type-strain genomes for metagenomic binning, comparative biology and taxonomic classification.</title>
        <authorList>
            <person name="Goeker M."/>
        </authorList>
    </citation>
    <scope>NUCLEOTIDE SEQUENCE [LARGE SCALE GENOMIC DNA]</scope>
    <source>
        <strain evidence="8 9">DSM 11590</strain>
    </source>
</reference>
<comment type="caution">
    <text evidence="8">The sequence shown here is derived from an EMBL/GenBank/DDBJ whole genome shotgun (WGS) entry which is preliminary data.</text>
</comment>
<keyword evidence="5 6" id="KW-0067">ATP-binding</keyword>
<gene>
    <name evidence="6" type="primary">phnN</name>
    <name evidence="8" type="ORF">FHS48_001884</name>
</gene>
<dbReference type="Gene3D" id="3.40.50.300">
    <property type="entry name" value="P-loop containing nucleotide triphosphate hydrolases"/>
    <property type="match status" value="1"/>
</dbReference>
<comment type="catalytic activity">
    <reaction evidence="1 6">
        <text>alpha-D-ribose 1,5-bisphosphate + ATP = 5-phospho-alpha-D-ribose 1-diphosphate + ADP</text>
        <dbReference type="Rhea" id="RHEA:20109"/>
        <dbReference type="ChEBI" id="CHEBI:30616"/>
        <dbReference type="ChEBI" id="CHEBI:58017"/>
        <dbReference type="ChEBI" id="CHEBI:68688"/>
        <dbReference type="ChEBI" id="CHEBI:456216"/>
        <dbReference type="EC" id="2.7.4.23"/>
    </reaction>
</comment>
<protein>
    <recommendedName>
        <fullName evidence="6">Ribose 1,5-bisphosphate phosphokinase PhnN</fullName>
        <ecNumber evidence="6">2.7.4.23</ecNumber>
    </recommendedName>
    <alternativeName>
        <fullName evidence="6">Ribose 1,5-bisphosphokinase</fullName>
    </alternativeName>
</protein>
<feature type="domain" description="Guanylate kinase/L-type calcium channel beta subunit" evidence="7">
    <location>
        <begin position="1"/>
        <end position="181"/>
    </location>
</feature>
<keyword evidence="9" id="KW-1185">Reference proteome</keyword>
<keyword evidence="8" id="KW-0418">Kinase</keyword>
<dbReference type="GO" id="GO:0005524">
    <property type="term" value="F:ATP binding"/>
    <property type="evidence" value="ECO:0007669"/>
    <property type="project" value="UniProtKB-KW"/>
</dbReference>
<comment type="function">
    <text evidence="6">Catalyzes the phosphorylation of ribose 1,5-bisphosphate to 5-phospho-D-ribosyl alpha-1-diphosphate (PRPP).</text>
</comment>
<proteinExistence type="inferred from homology"/>
<evidence type="ECO:0000256" key="6">
    <source>
        <dbReference type="HAMAP-Rule" id="MF_00836"/>
    </source>
</evidence>
<dbReference type="InterPro" id="IPR012699">
    <property type="entry name" value="PhnN"/>
</dbReference>
<organism evidence="8 9">
    <name type="scientific">Novispirillum itersonii</name>
    <name type="common">Aquaspirillum itersonii</name>
    <dbReference type="NCBI Taxonomy" id="189"/>
    <lineage>
        <taxon>Bacteria</taxon>
        <taxon>Pseudomonadati</taxon>
        <taxon>Pseudomonadota</taxon>
        <taxon>Alphaproteobacteria</taxon>
        <taxon>Rhodospirillales</taxon>
        <taxon>Novispirillaceae</taxon>
        <taxon>Novispirillum</taxon>
    </lineage>
</organism>
<dbReference type="SMART" id="SM00072">
    <property type="entry name" value="GuKc"/>
    <property type="match status" value="1"/>
</dbReference>
<comment type="similarity">
    <text evidence="6">Belongs to the ribose 1,5-bisphosphokinase family.</text>
</comment>
<dbReference type="PANTHER" id="PTHR23117">
    <property type="entry name" value="GUANYLATE KINASE-RELATED"/>
    <property type="match status" value="1"/>
</dbReference>
<dbReference type="EC" id="2.7.4.23" evidence="6"/>
<evidence type="ECO:0000313" key="8">
    <source>
        <dbReference type="EMBL" id="MBB6210468.1"/>
    </source>
</evidence>
<evidence type="ECO:0000256" key="4">
    <source>
        <dbReference type="ARBA" id="ARBA00022741"/>
    </source>
</evidence>